<evidence type="ECO:0000313" key="3">
    <source>
        <dbReference type="Proteomes" id="UP000427769"/>
    </source>
</evidence>
<evidence type="ECO:0000313" key="2">
    <source>
        <dbReference type="EMBL" id="BBO77777.1"/>
    </source>
</evidence>
<dbReference type="EMBL" id="AP021875">
    <property type="protein sequence ID" value="BBO77777.1"/>
    <property type="molecule type" value="Genomic_DNA"/>
</dbReference>
<dbReference type="KEGG" id="dwd:DSCW_51940"/>
<feature type="region of interest" description="Disordered" evidence="1">
    <location>
        <begin position="306"/>
        <end position="356"/>
    </location>
</feature>
<organism evidence="2 3">
    <name type="scientific">Desulfosarcina widdelii</name>
    <dbReference type="NCBI Taxonomy" id="947919"/>
    <lineage>
        <taxon>Bacteria</taxon>
        <taxon>Pseudomonadati</taxon>
        <taxon>Thermodesulfobacteriota</taxon>
        <taxon>Desulfobacteria</taxon>
        <taxon>Desulfobacterales</taxon>
        <taxon>Desulfosarcinaceae</taxon>
        <taxon>Desulfosarcina</taxon>
    </lineage>
</organism>
<proteinExistence type="predicted"/>
<name>A0A5K7ZNJ9_9BACT</name>
<evidence type="ECO:0000256" key="1">
    <source>
        <dbReference type="SAM" id="MobiDB-lite"/>
    </source>
</evidence>
<sequence>MITAKLESSFTPSNLNKETAAGFAALDQKFVQVPKETKEELFVKELKIDYSGEQDMREIKISDIFTPPAFIRNNYNNPFEDLEALDNPEPVKVVIADDVKGFFIISGQRRLEFQKSNKQKKIRAIIVGKVVCRSQIAMARALNMTRFIRSANTLELVAGLLGLYEIIIDDFGKEAFFSHGGSRKGENKGEKLSLSQYISNILGLKKSTVTALMNFGHHVGPYGLAGLGYHGDVQNLSIRTINQINAKLKADNLSKKLSEMFHSLQGAKATETERIKACGNLAHQIIIDQIAALAENDINDEEDETFEQIDLDPSDYNLPPKRDKKDSAQEAEGGSPDGDAEDRSAEKGDDENMDSNFEDEVKKTLKFLKKFKYLLPQFESALRGINQMEKTFQDKLGKELQKFNTDAENMISFIKRRITDIKLCG</sequence>
<dbReference type="Proteomes" id="UP000427769">
    <property type="component" value="Chromosome"/>
</dbReference>
<reference evidence="2 3" key="1">
    <citation type="submission" date="2019-11" db="EMBL/GenBank/DDBJ databases">
        <title>Comparative genomics of hydrocarbon-degrading Desulfosarcina strains.</title>
        <authorList>
            <person name="Watanabe M."/>
            <person name="Kojima H."/>
            <person name="Fukui M."/>
        </authorList>
    </citation>
    <scope>NUCLEOTIDE SEQUENCE [LARGE SCALE GENOMIC DNA]</scope>
    <source>
        <strain evidence="2 3">PP31</strain>
    </source>
</reference>
<keyword evidence="3" id="KW-1185">Reference proteome</keyword>
<dbReference type="AlphaFoldDB" id="A0A5K7ZNJ9"/>
<protein>
    <recommendedName>
        <fullName evidence="4">ParB/Sulfiredoxin domain-containing protein</fullName>
    </recommendedName>
</protein>
<gene>
    <name evidence="2" type="ORF">DSCW_51940</name>
</gene>
<accession>A0A5K7ZNJ9</accession>
<evidence type="ECO:0008006" key="4">
    <source>
        <dbReference type="Google" id="ProtNLM"/>
    </source>
</evidence>